<name>A0A318XT05_9FIRM</name>
<evidence type="ECO:0000256" key="4">
    <source>
        <dbReference type="ARBA" id="ARBA00023136"/>
    </source>
</evidence>
<evidence type="ECO:0000256" key="2">
    <source>
        <dbReference type="ARBA" id="ARBA00022692"/>
    </source>
</evidence>
<comment type="subcellular location">
    <subcellularLocation>
        <location evidence="1">Membrane</location>
        <topology evidence="1">Multi-pass membrane protein</topology>
    </subcellularLocation>
</comment>
<feature type="transmembrane region" description="Helical" evidence="5">
    <location>
        <begin position="378"/>
        <end position="397"/>
    </location>
</feature>
<feature type="transmembrane region" description="Helical" evidence="5">
    <location>
        <begin position="18"/>
        <end position="39"/>
    </location>
</feature>
<feature type="transmembrane region" description="Helical" evidence="5">
    <location>
        <begin position="205"/>
        <end position="223"/>
    </location>
</feature>
<feature type="transmembrane region" description="Helical" evidence="5">
    <location>
        <begin position="149"/>
        <end position="170"/>
    </location>
</feature>
<evidence type="ECO:0000256" key="1">
    <source>
        <dbReference type="ARBA" id="ARBA00004141"/>
    </source>
</evidence>
<accession>A0A318XT05</accession>
<feature type="transmembrane region" description="Helical" evidence="5">
    <location>
        <begin position="317"/>
        <end position="337"/>
    </location>
</feature>
<dbReference type="OrthoDB" id="3249502at2"/>
<dbReference type="InterPro" id="IPR052556">
    <property type="entry name" value="PolySynth_Transporter"/>
</dbReference>
<dbReference type="EMBL" id="QKMR01000003">
    <property type="protein sequence ID" value="PYG89491.1"/>
    <property type="molecule type" value="Genomic_DNA"/>
</dbReference>
<feature type="transmembrane region" description="Helical" evidence="5">
    <location>
        <begin position="349"/>
        <end position="372"/>
    </location>
</feature>
<dbReference type="Pfam" id="PF01943">
    <property type="entry name" value="Polysacc_synt"/>
    <property type="match status" value="1"/>
</dbReference>
<keyword evidence="3 5" id="KW-1133">Transmembrane helix</keyword>
<protein>
    <submittedName>
        <fullName evidence="6">O-antigen/teichoic acid export membrane protein</fullName>
    </submittedName>
</protein>
<dbReference type="InterPro" id="IPR002797">
    <property type="entry name" value="Polysacc_synth"/>
</dbReference>
<feature type="transmembrane region" description="Helical" evidence="5">
    <location>
        <begin position="51"/>
        <end position="70"/>
    </location>
</feature>
<reference evidence="6 7" key="1">
    <citation type="submission" date="2018-06" db="EMBL/GenBank/DDBJ databases">
        <title>Genomic Encyclopedia of Type Strains, Phase I: the one thousand microbial genomes (KMG-I) project.</title>
        <authorList>
            <person name="Kyrpides N."/>
        </authorList>
    </citation>
    <scope>NUCLEOTIDE SEQUENCE [LARGE SCALE GENOMIC DNA]</scope>
    <source>
        <strain evidence="6 7">DSM 19573</strain>
    </source>
</reference>
<sequence>MVQGVREAMIRRILRNQYLYSVFTKLMTAFLGVLNMVFINRLLGPALRGEYIYILNIANLVTMFLNLGIYQSYPLFKRRDIPELQTKYINNVFLQLIVYLIVSGILCGIFKNKWQLIIIFTLIPFMIINKQVNFIVMVEDINLRNRINIYMEAIYSLCLFIIFCTAWQNIYIILSLMYLKSVLQLLFVIILFKIKINFRLIDLKLLVQSIGVGFVSMLSLLMITLNYRVDVIILKLFTDYKQIGLYSVGAALAEQGWLISDAFKEVLFSKNARKDDIEDICMCIKINVVITVLMFAGIAVLGKPVLFILFGREFTEAYPVTIILFSGILGMVLYKMVYPLFIATGRQGISLAVLSASTAANVIFNFLLIPPFGIQGSAASSVISYNICGIFFISIFCRKYNLKLMDTILPSIKDLKNIKRKIAVRLGKNEHEFNY</sequence>
<keyword evidence="7" id="KW-1185">Reference proteome</keyword>
<comment type="caution">
    <text evidence="6">The sequence shown here is derived from an EMBL/GenBank/DDBJ whole genome shotgun (WGS) entry which is preliminary data.</text>
</comment>
<keyword evidence="4 5" id="KW-0472">Membrane</keyword>
<dbReference type="Proteomes" id="UP000248132">
    <property type="component" value="Unassembled WGS sequence"/>
</dbReference>
<evidence type="ECO:0000313" key="7">
    <source>
        <dbReference type="Proteomes" id="UP000248132"/>
    </source>
</evidence>
<evidence type="ECO:0000256" key="3">
    <source>
        <dbReference type="ARBA" id="ARBA00022989"/>
    </source>
</evidence>
<feature type="transmembrane region" description="Helical" evidence="5">
    <location>
        <begin position="284"/>
        <end position="311"/>
    </location>
</feature>
<dbReference type="AlphaFoldDB" id="A0A318XT05"/>
<feature type="transmembrane region" description="Helical" evidence="5">
    <location>
        <begin position="91"/>
        <end position="111"/>
    </location>
</feature>
<dbReference type="PANTHER" id="PTHR43424:SF1">
    <property type="entry name" value="LOCUS PUTATIVE PROTEIN 1-RELATED"/>
    <property type="match status" value="1"/>
</dbReference>
<dbReference type="GO" id="GO:0016020">
    <property type="term" value="C:membrane"/>
    <property type="evidence" value="ECO:0007669"/>
    <property type="project" value="UniProtKB-SubCell"/>
</dbReference>
<dbReference type="PANTHER" id="PTHR43424">
    <property type="entry name" value="LOCUS PUTATIVE PROTEIN 1-RELATED"/>
    <property type="match status" value="1"/>
</dbReference>
<proteinExistence type="predicted"/>
<feature type="transmembrane region" description="Helical" evidence="5">
    <location>
        <begin position="117"/>
        <end position="137"/>
    </location>
</feature>
<organism evidence="6 7">
    <name type="scientific">Ruminiclostridium sufflavum DSM 19573</name>
    <dbReference type="NCBI Taxonomy" id="1121337"/>
    <lineage>
        <taxon>Bacteria</taxon>
        <taxon>Bacillati</taxon>
        <taxon>Bacillota</taxon>
        <taxon>Clostridia</taxon>
        <taxon>Eubacteriales</taxon>
        <taxon>Oscillospiraceae</taxon>
        <taxon>Ruminiclostridium</taxon>
    </lineage>
</organism>
<gene>
    <name evidence="6" type="ORF">LY28_00710</name>
</gene>
<evidence type="ECO:0000256" key="5">
    <source>
        <dbReference type="SAM" id="Phobius"/>
    </source>
</evidence>
<evidence type="ECO:0000313" key="6">
    <source>
        <dbReference type="EMBL" id="PYG89491.1"/>
    </source>
</evidence>
<keyword evidence="2 5" id="KW-0812">Transmembrane</keyword>